<dbReference type="InterPro" id="IPR000627">
    <property type="entry name" value="Intradiol_dOase_C"/>
</dbReference>
<dbReference type="InterPro" id="IPR024756">
    <property type="entry name" value="PCDO_beta_N"/>
</dbReference>
<dbReference type="PROSITE" id="PS00083">
    <property type="entry name" value="INTRADIOL_DIOXYGENAS"/>
    <property type="match status" value="1"/>
</dbReference>
<dbReference type="InterPro" id="IPR015889">
    <property type="entry name" value="Intradiol_dOase_core"/>
</dbReference>
<name>A0A0H3L042_PANAA</name>
<dbReference type="Gene3D" id="2.60.130.10">
    <property type="entry name" value="Aromatic compound dioxygenase"/>
    <property type="match status" value="1"/>
</dbReference>
<dbReference type="KEGG" id="paj:PAJ_2588"/>
<dbReference type="Proteomes" id="UP000006690">
    <property type="component" value="Chromosome"/>
</dbReference>
<proteinExistence type="inferred from homology"/>
<dbReference type="SUPFAM" id="SSF49482">
    <property type="entry name" value="Aromatic compound dioxygenase"/>
    <property type="match status" value="1"/>
</dbReference>
<evidence type="ECO:0000256" key="2">
    <source>
        <dbReference type="ARBA" id="ARBA00022964"/>
    </source>
</evidence>
<dbReference type="PANTHER" id="PTHR33711">
    <property type="entry name" value="DIOXYGENASE, PUTATIVE (AFU_ORTHOLOGUE AFUA_2G02910)-RELATED"/>
    <property type="match status" value="1"/>
</dbReference>
<accession>A0A0H3L042</accession>
<dbReference type="Pfam" id="PF12391">
    <property type="entry name" value="PCDO_beta_N"/>
    <property type="match status" value="1"/>
</dbReference>
<reference evidence="6" key="1">
    <citation type="journal article" date="2012" name="Appl. Microbiol. Biotechnol.">
        <title>The complete genome sequence of Pantoea ananatis AJ13355, an organism with great biotechnological potential.</title>
        <authorList>
            <person name="Hara Y."/>
            <person name="Kadotani N."/>
            <person name="Izui H."/>
            <person name="Katashkina J.I."/>
            <person name="Kuvaeva T.M."/>
            <person name="Andreeva I.G."/>
            <person name="Golubeva L.I."/>
            <person name="Malko D.B."/>
            <person name="Makeev V.J."/>
            <person name="Mashko S.V."/>
            <person name="Kozlov Y.I."/>
        </authorList>
    </citation>
    <scope>NUCLEOTIDE SEQUENCE [LARGE SCALE GENOMIC DNA]</scope>
    <source>
        <strain evidence="6">AJ13355</strain>
    </source>
</reference>
<dbReference type="InterPro" id="IPR050770">
    <property type="entry name" value="Intradiol_RC_Dioxygenase"/>
</dbReference>
<gene>
    <name evidence="5" type="primary">pcaH</name>
    <name evidence="5" type="ordered locus">PAJ_2588</name>
</gene>
<evidence type="ECO:0000256" key="1">
    <source>
        <dbReference type="ARBA" id="ARBA00007825"/>
    </source>
</evidence>
<dbReference type="PANTHER" id="PTHR33711:SF10">
    <property type="entry name" value="INTRADIOL RING-CLEAVAGE DIOXYGENASES DOMAIN-CONTAINING PROTEIN"/>
    <property type="match status" value="1"/>
</dbReference>
<dbReference type="GO" id="GO:0018578">
    <property type="term" value="F:protocatechuate 3,4-dioxygenase activity"/>
    <property type="evidence" value="ECO:0007669"/>
    <property type="project" value="InterPro"/>
</dbReference>
<dbReference type="eggNOG" id="COG3485">
    <property type="taxonomic scope" value="Bacteria"/>
</dbReference>
<evidence type="ECO:0000313" key="6">
    <source>
        <dbReference type="Proteomes" id="UP000006690"/>
    </source>
</evidence>
<dbReference type="Pfam" id="PF00775">
    <property type="entry name" value="Dioxygenase_C"/>
    <property type="match status" value="1"/>
</dbReference>
<dbReference type="AlphaFoldDB" id="A0A0H3L042"/>
<keyword evidence="3" id="KW-0560">Oxidoreductase</keyword>
<evidence type="ECO:0000256" key="3">
    <source>
        <dbReference type="ARBA" id="ARBA00023002"/>
    </source>
</evidence>
<dbReference type="EMBL" id="AP012032">
    <property type="protein sequence ID" value="BAK12668.1"/>
    <property type="molecule type" value="Genomic_DNA"/>
</dbReference>
<dbReference type="HOGENOM" id="CLU_027719_5_0_6"/>
<evidence type="ECO:0000259" key="4">
    <source>
        <dbReference type="PROSITE" id="PS00083"/>
    </source>
</evidence>
<dbReference type="PATRIC" id="fig|932677.3.peg.3022"/>
<dbReference type="NCBIfam" id="TIGR02422">
    <property type="entry name" value="protocat_beta"/>
    <property type="match status" value="1"/>
</dbReference>
<sequence length="280" mass="32007">MIFGYDKADDFSLFFYKLRFLHFPLCTENNKDAWMKNDWPARELVHRDYRDHPPALAPLYKTSLLRSPRNALISLQNSLSEITAPVFTQQELGPRDSDLILNYAKEGLPIGERIIVHGYVRDAFGQPVRNALVEVWQANAGGRYRHKKDQYLAPIDPNFGGCGRMLTDDNGYYCFRTIKPGPYPWRNQVSDWRPAHIHFSLSGEAFAQRLITQMYFEGDPLIGRCPIVQSVGSEAAVRTLIAELDTHSAVPLDCLAYRFDLVLRGHRATWFENRTQGAAS</sequence>
<feature type="domain" description="Intradiol ring-cleavage dioxygenases" evidence="4">
    <location>
        <begin position="116"/>
        <end position="144"/>
    </location>
</feature>
<keyword evidence="2" id="KW-0223">Dioxygenase</keyword>
<protein>
    <submittedName>
        <fullName evidence="5">Protocatechuate 3,4-dioxygenase beta chain PcaH</fullName>
    </submittedName>
</protein>
<organism evidence="5 6">
    <name type="scientific">Pantoea ananatis (strain AJ13355)</name>
    <dbReference type="NCBI Taxonomy" id="932677"/>
    <lineage>
        <taxon>Bacteria</taxon>
        <taxon>Pseudomonadati</taxon>
        <taxon>Pseudomonadota</taxon>
        <taxon>Gammaproteobacteria</taxon>
        <taxon>Enterobacterales</taxon>
        <taxon>Erwiniaceae</taxon>
        <taxon>Pantoea</taxon>
    </lineage>
</organism>
<comment type="similarity">
    <text evidence="1">Belongs to the intradiol ring-cleavage dioxygenase family.</text>
</comment>
<dbReference type="GO" id="GO:0008199">
    <property type="term" value="F:ferric iron binding"/>
    <property type="evidence" value="ECO:0007669"/>
    <property type="project" value="InterPro"/>
</dbReference>
<dbReference type="GO" id="GO:0019619">
    <property type="term" value="P:3,4-dihydroxybenzoate catabolic process"/>
    <property type="evidence" value="ECO:0007669"/>
    <property type="project" value="InterPro"/>
</dbReference>
<evidence type="ECO:0000313" key="5">
    <source>
        <dbReference type="EMBL" id="BAK12668.1"/>
    </source>
</evidence>
<dbReference type="InterPro" id="IPR012785">
    <property type="entry name" value="Protocat_dOase_b"/>
</dbReference>